<feature type="transmembrane region" description="Helical" evidence="1">
    <location>
        <begin position="53"/>
        <end position="77"/>
    </location>
</feature>
<organism evidence="2 3">
    <name type="scientific">Chrysodeixis includens</name>
    <name type="common">Soybean looper</name>
    <name type="synonym">Pseudoplusia includens</name>
    <dbReference type="NCBI Taxonomy" id="689277"/>
    <lineage>
        <taxon>Eukaryota</taxon>
        <taxon>Metazoa</taxon>
        <taxon>Ecdysozoa</taxon>
        <taxon>Arthropoda</taxon>
        <taxon>Hexapoda</taxon>
        <taxon>Insecta</taxon>
        <taxon>Pterygota</taxon>
        <taxon>Neoptera</taxon>
        <taxon>Endopterygota</taxon>
        <taxon>Lepidoptera</taxon>
        <taxon>Glossata</taxon>
        <taxon>Ditrysia</taxon>
        <taxon>Noctuoidea</taxon>
        <taxon>Noctuidae</taxon>
        <taxon>Plusiinae</taxon>
        <taxon>Chrysodeixis</taxon>
    </lineage>
</organism>
<reference evidence="2" key="1">
    <citation type="submission" date="2021-12" db="EMBL/GenBank/DDBJ databases">
        <authorList>
            <person name="King R."/>
        </authorList>
    </citation>
    <scope>NUCLEOTIDE SEQUENCE</scope>
</reference>
<evidence type="ECO:0000256" key="1">
    <source>
        <dbReference type="SAM" id="Phobius"/>
    </source>
</evidence>
<dbReference type="Proteomes" id="UP001154114">
    <property type="component" value="Chromosome 22"/>
</dbReference>
<keyword evidence="1" id="KW-0472">Membrane</keyword>
<evidence type="ECO:0000313" key="3">
    <source>
        <dbReference type="Proteomes" id="UP001154114"/>
    </source>
</evidence>
<accession>A0A9N8KZP6</accession>
<keyword evidence="1" id="KW-0812">Transmembrane</keyword>
<keyword evidence="1" id="KW-1133">Transmembrane helix</keyword>
<dbReference type="AlphaFoldDB" id="A0A9N8KZP6"/>
<keyword evidence="3" id="KW-1185">Reference proteome</keyword>
<dbReference type="EMBL" id="LR824025">
    <property type="protein sequence ID" value="CAD0204628.1"/>
    <property type="molecule type" value="Genomic_DNA"/>
</dbReference>
<proteinExistence type="predicted"/>
<sequence length="126" mass="13251">MAMTAFLMSRRMLPDMSSCSFARLKHSLASAVRSVLEIGLSVSRSSTWGNLVFFSAGTAFLAGFIREGLVLVLALAASQSPILSPMLRLSVDTAFGFAVGSVGLLVGGVLIPDIMLEAGVNNQLRS</sequence>
<name>A0A9N8KZP6_CHRIL</name>
<evidence type="ECO:0000313" key="2">
    <source>
        <dbReference type="EMBL" id="CAD0204628.1"/>
    </source>
</evidence>
<protein>
    <submittedName>
        <fullName evidence="2">Uncharacterized protein</fullName>
    </submittedName>
</protein>
<gene>
    <name evidence="2" type="ORF">CINC_LOCUS6935</name>
</gene>
<feature type="transmembrane region" description="Helical" evidence="1">
    <location>
        <begin position="89"/>
        <end position="111"/>
    </location>
</feature>